<reference evidence="4 5" key="1">
    <citation type="submission" date="2020-09" db="EMBL/GenBank/DDBJ databases">
        <title>Roseomonas.</title>
        <authorList>
            <person name="Zhu W."/>
        </authorList>
    </citation>
    <scope>NUCLEOTIDE SEQUENCE [LARGE SCALE GENOMIC DNA]</scope>
    <source>
        <strain evidence="4 5">573</strain>
    </source>
</reference>
<keyword evidence="3 4" id="KW-0378">Hydrolase</keyword>
<dbReference type="Pfam" id="PF00959">
    <property type="entry name" value="Phage_lysozyme"/>
    <property type="match status" value="1"/>
</dbReference>
<dbReference type="SUPFAM" id="SSF53955">
    <property type="entry name" value="Lysozyme-like"/>
    <property type="match status" value="1"/>
</dbReference>
<evidence type="ECO:0000313" key="5">
    <source>
        <dbReference type="Proteomes" id="UP001518989"/>
    </source>
</evidence>
<dbReference type="Proteomes" id="UP001518989">
    <property type="component" value="Unassembled WGS sequence"/>
</dbReference>
<comment type="similarity">
    <text evidence="3">Belongs to the glycosyl hydrolase 24 family.</text>
</comment>
<dbReference type="InterPro" id="IPR023346">
    <property type="entry name" value="Lysozyme-like_dom_sf"/>
</dbReference>
<protein>
    <recommendedName>
        <fullName evidence="3">Lysozyme</fullName>
        <ecNumber evidence="3">3.2.1.17</ecNumber>
    </recommendedName>
</protein>
<keyword evidence="1 3" id="KW-0929">Antimicrobial</keyword>
<sequence>MLAREEGLRLTVYDDATGRPLLPGMTVVGHPTIGIGRCLDRRGISEAEAFALLDNDLSAVRREVAAALPWSTGLSEARQVVLQAMAFQMGLAGLLKFRDTLAAVRRADYTAAAAGMLASAWARQTPARAARMAAMMRQG</sequence>
<dbReference type="InterPro" id="IPR023347">
    <property type="entry name" value="Lysozyme_dom_sf"/>
</dbReference>
<keyword evidence="5" id="KW-1185">Reference proteome</keyword>
<evidence type="ECO:0000256" key="3">
    <source>
        <dbReference type="RuleBase" id="RU003788"/>
    </source>
</evidence>
<comment type="caution">
    <text evidence="4">The sequence shown here is derived from an EMBL/GenBank/DDBJ whole genome shotgun (WGS) entry which is preliminary data.</text>
</comment>
<dbReference type="EC" id="3.2.1.17" evidence="3"/>
<organism evidence="4 5">
    <name type="scientific">Roseomonas haemaphysalidis</name>
    <dbReference type="NCBI Taxonomy" id="2768162"/>
    <lineage>
        <taxon>Bacteria</taxon>
        <taxon>Pseudomonadati</taxon>
        <taxon>Pseudomonadota</taxon>
        <taxon>Alphaproteobacteria</taxon>
        <taxon>Acetobacterales</taxon>
        <taxon>Roseomonadaceae</taxon>
        <taxon>Roseomonas</taxon>
    </lineage>
</organism>
<comment type="catalytic activity">
    <reaction evidence="3">
        <text>Hydrolysis of (1-&gt;4)-beta-linkages between N-acetylmuramic acid and N-acetyl-D-glucosamine residues in a peptidoglycan and between N-acetyl-D-glucosamine residues in chitodextrins.</text>
        <dbReference type="EC" id="3.2.1.17"/>
    </reaction>
</comment>
<dbReference type="PANTHER" id="PTHR37406:SF1">
    <property type="entry name" value="T4-TYPE LYSOZYME 1-RELATED"/>
    <property type="match status" value="1"/>
</dbReference>
<evidence type="ECO:0000256" key="2">
    <source>
        <dbReference type="ARBA" id="ARBA00022638"/>
    </source>
</evidence>
<dbReference type="InterPro" id="IPR052619">
    <property type="entry name" value="Phage_lysozyme-like"/>
</dbReference>
<keyword evidence="3" id="KW-0326">Glycosidase</keyword>
<gene>
    <name evidence="4" type="ORF">IAI61_16975</name>
</gene>
<evidence type="ECO:0000256" key="1">
    <source>
        <dbReference type="ARBA" id="ARBA00022529"/>
    </source>
</evidence>
<dbReference type="PANTHER" id="PTHR37406">
    <property type="entry name" value="T4-TYPE LYSOZYME 1-RELATED"/>
    <property type="match status" value="1"/>
</dbReference>
<keyword evidence="2 3" id="KW-0081">Bacteriolytic enzyme</keyword>
<accession>A0ABS3KTE7</accession>
<proteinExistence type="inferred from homology"/>
<evidence type="ECO:0000313" key="4">
    <source>
        <dbReference type="EMBL" id="MBO1080739.1"/>
    </source>
</evidence>
<name>A0ABS3KTE7_9PROT</name>
<dbReference type="EMBL" id="JACTNG010000010">
    <property type="protein sequence ID" value="MBO1080739.1"/>
    <property type="molecule type" value="Genomic_DNA"/>
</dbReference>
<dbReference type="GO" id="GO:0016787">
    <property type="term" value="F:hydrolase activity"/>
    <property type="evidence" value="ECO:0007669"/>
    <property type="project" value="UniProtKB-KW"/>
</dbReference>
<dbReference type="InterPro" id="IPR002196">
    <property type="entry name" value="Glyco_hydro_24"/>
</dbReference>
<dbReference type="Gene3D" id="1.10.530.40">
    <property type="match status" value="1"/>
</dbReference>